<dbReference type="EMBL" id="CP023690">
    <property type="protein sequence ID" value="QEV63810.1"/>
    <property type="molecule type" value="Genomic_DNA"/>
</dbReference>
<feature type="compositionally biased region" description="Basic and acidic residues" evidence="1">
    <location>
        <begin position="57"/>
        <end position="78"/>
    </location>
</feature>
<keyword evidence="5" id="KW-1185">Reference proteome</keyword>
<dbReference type="EMBL" id="JACHJD010000002">
    <property type="protein sequence ID" value="MBB5101984.1"/>
    <property type="molecule type" value="Genomic_DNA"/>
</dbReference>
<dbReference type="Proteomes" id="UP000549009">
    <property type="component" value="Unassembled WGS sequence"/>
</dbReference>
<dbReference type="Proteomes" id="UP000326505">
    <property type="component" value="Chromosome"/>
</dbReference>
<evidence type="ECO:0000313" key="4">
    <source>
        <dbReference type="Proteomes" id="UP000326505"/>
    </source>
</evidence>
<evidence type="ECO:0000313" key="2">
    <source>
        <dbReference type="EMBL" id="MBB5101984.1"/>
    </source>
</evidence>
<gene>
    <name evidence="3" type="ORF">CP982_38170</name>
    <name evidence="2" type="ORF">FHS40_001037</name>
</gene>
<dbReference type="KEGG" id="sspb:CP982_38170"/>
<protein>
    <submittedName>
        <fullName evidence="3">Uncharacterized protein</fullName>
    </submittedName>
</protein>
<evidence type="ECO:0000313" key="3">
    <source>
        <dbReference type="EMBL" id="QEV63810.1"/>
    </source>
</evidence>
<proteinExistence type="predicted"/>
<organism evidence="3 4">
    <name type="scientific">Streptomyces spectabilis</name>
    <dbReference type="NCBI Taxonomy" id="68270"/>
    <lineage>
        <taxon>Bacteria</taxon>
        <taxon>Bacillati</taxon>
        <taxon>Actinomycetota</taxon>
        <taxon>Actinomycetes</taxon>
        <taxon>Kitasatosporales</taxon>
        <taxon>Streptomycetaceae</taxon>
        <taxon>Streptomyces</taxon>
    </lineage>
</organism>
<name>A0A5P2XLA0_STRST</name>
<dbReference type="OrthoDB" id="4327894at2"/>
<accession>A0A5P2XLA0</accession>
<evidence type="ECO:0000313" key="5">
    <source>
        <dbReference type="Proteomes" id="UP000549009"/>
    </source>
</evidence>
<reference evidence="3 4" key="1">
    <citation type="submission" date="2017-09" db="EMBL/GenBank/DDBJ databases">
        <authorList>
            <person name="Lee N."/>
            <person name="Cho B.-K."/>
        </authorList>
    </citation>
    <scope>NUCLEOTIDE SEQUENCE [LARGE SCALE GENOMIC DNA]</scope>
    <source>
        <strain evidence="3 4">ATCC 27465</strain>
    </source>
</reference>
<dbReference type="RefSeq" id="WP_150514668.1">
    <property type="nucleotide sequence ID" value="NZ_BMSQ01000012.1"/>
</dbReference>
<evidence type="ECO:0000256" key="1">
    <source>
        <dbReference type="SAM" id="MobiDB-lite"/>
    </source>
</evidence>
<reference evidence="2 5" key="2">
    <citation type="submission" date="2020-08" db="EMBL/GenBank/DDBJ databases">
        <title>Genomic Encyclopedia of Type Strains, Phase III (KMG-III): the genomes of soil and plant-associated and newly described type strains.</title>
        <authorList>
            <person name="Whitman W."/>
        </authorList>
    </citation>
    <scope>NUCLEOTIDE SEQUENCE [LARGE SCALE GENOMIC DNA]</scope>
    <source>
        <strain evidence="2 5">CECT 3146</strain>
    </source>
</reference>
<feature type="region of interest" description="Disordered" evidence="1">
    <location>
        <begin position="50"/>
        <end position="78"/>
    </location>
</feature>
<dbReference type="AlphaFoldDB" id="A0A5P2XLA0"/>
<sequence length="78" mass="8468">MHFPRRRTDLAAFLAVLVTGVVLILCGVRAETVSTVAIGLSTLYAAWQRQEGTPRAPDARDASGPRPPDSGDRRPPER</sequence>